<dbReference type="InterPro" id="IPR006015">
    <property type="entry name" value="Universal_stress_UspA"/>
</dbReference>
<dbReference type="PANTHER" id="PTHR46268">
    <property type="entry name" value="STRESS RESPONSE PROTEIN NHAX"/>
    <property type="match status" value="1"/>
</dbReference>
<feature type="domain" description="UspA" evidence="2">
    <location>
        <begin position="10"/>
        <end position="151"/>
    </location>
</feature>
<gene>
    <name evidence="3" type="ORF">LOOC260_104980</name>
</gene>
<evidence type="ECO:0000256" key="1">
    <source>
        <dbReference type="ARBA" id="ARBA00008791"/>
    </source>
</evidence>
<dbReference type="SUPFAM" id="SSF52402">
    <property type="entry name" value="Adenine nucleotide alpha hydrolases-like"/>
    <property type="match status" value="1"/>
</dbReference>
<protein>
    <submittedName>
        <fullName evidence="3">Universal stress protein UspA</fullName>
    </submittedName>
</protein>
<dbReference type="EMBL" id="AP014680">
    <property type="protein sequence ID" value="BAP85061.1"/>
    <property type="molecule type" value="Genomic_DNA"/>
</dbReference>
<evidence type="ECO:0000313" key="3">
    <source>
        <dbReference type="EMBL" id="BAP85061.1"/>
    </source>
</evidence>
<dbReference type="Pfam" id="PF00582">
    <property type="entry name" value="Usp"/>
    <property type="match status" value="1"/>
</dbReference>
<dbReference type="AlphaFoldDB" id="A0A0A1GX66"/>
<evidence type="ECO:0000259" key="2">
    <source>
        <dbReference type="Pfam" id="PF00582"/>
    </source>
</evidence>
<dbReference type="InterPro" id="IPR014729">
    <property type="entry name" value="Rossmann-like_a/b/a_fold"/>
</dbReference>
<evidence type="ECO:0000313" key="4">
    <source>
        <dbReference type="Proteomes" id="UP000031620"/>
    </source>
</evidence>
<dbReference type="Proteomes" id="UP000031620">
    <property type="component" value="Chromosome"/>
</dbReference>
<dbReference type="KEGG" id="lho:LOOC260_104980"/>
<comment type="similarity">
    <text evidence="1">Belongs to the universal stress protein A family.</text>
</comment>
<proteinExistence type="inferred from homology"/>
<dbReference type="PANTHER" id="PTHR46268:SF6">
    <property type="entry name" value="UNIVERSAL STRESS PROTEIN UP12"/>
    <property type="match status" value="1"/>
</dbReference>
<accession>A0A0A1GX66</accession>
<dbReference type="HOGENOM" id="CLU_049301_16_0_9"/>
<sequence>MVIEINPKKFHKILVGVDDAADARAAFSYAVDKAKRDSSEIGIVSVLETNDINIYQSMSKDYIHSTRAQLEQRINEYVQAAIKYGIDPKKITAIVDEGQKPAERIVNHVLPEFKADLLVVGSVGKEDSRKVFGSQASYMAKNAGISVTIIRN</sequence>
<dbReference type="PRINTS" id="PR01438">
    <property type="entry name" value="UNVRSLSTRESS"/>
</dbReference>
<organism evidence="3 4">
    <name type="scientific">Paucilactobacillus hokkaidonensis JCM 18461</name>
    <dbReference type="NCBI Taxonomy" id="1291742"/>
    <lineage>
        <taxon>Bacteria</taxon>
        <taxon>Bacillati</taxon>
        <taxon>Bacillota</taxon>
        <taxon>Bacilli</taxon>
        <taxon>Lactobacillales</taxon>
        <taxon>Lactobacillaceae</taxon>
        <taxon>Paucilactobacillus</taxon>
    </lineage>
</organism>
<dbReference type="Gene3D" id="3.40.50.620">
    <property type="entry name" value="HUPs"/>
    <property type="match status" value="1"/>
</dbReference>
<name>A0A0A1GX66_9LACO</name>
<dbReference type="InterPro" id="IPR006016">
    <property type="entry name" value="UspA"/>
</dbReference>
<dbReference type="STRING" id="1291742.LOOC260_104980"/>
<dbReference type="CDD" id="cd00293">
    <property type="entry name" value="USP-like"/>
    <property type="match status" value="1"/>
</dbReference>
<reference evidence="3 4" key="1">
    <citation type="submission" date="2014-11" db="EMBL/GenBank/DDBJ databases">
        <title>Complete genome sequence and analysis of Lactobacillus hokkaidonensis LOOC260T.</title>
        <authorList>
            <person name="Tanizawa Y."/>
            <person name="Tohno M."/>
            <person name="Kaminuma E."/>
            <person name="Nakamura Y."/>
            <person name="Arita M."/>
        </authorList>
    </citation>
    <scope>NUCLEOTIDE SEQUENCE [LARGE SCALE GENOMIC DNA]</scope>
    <source>
        <strain evidence="3 4">LOOC260</strain>
    </source>
</reference>
<dbReference type="RefSeq" id="WP_041092722.1">
    <property type="nucleotide sequence ID" value="NZ_AP014680.1"/>
</dbReference>